<reference evidence="2" key="1">
    <citation type="journal article" date="2020" name="Cell">
        <title>Large-Scale Comparative Analyses of Tick Genomes Elucidate Their Genetic Diversity and Vector Capacities.</title>
        <authorList>
            <consortium name="Tick Genome and Microbiome Consortium (TIGMIC)"/>
            <person name="Jia N."/>
            <person name="Wang J."/>
            <person name="Shi W."/>
            <person name="Du L."/>
            <person name="Sun Y."/>
            <person name="Zhan W."/>
            <person name="Jiang J.F."/>
            <person name="Wang Q."/>
            <person name="Zhang B."/>
            <person name="Ji P."/>
            <person name="Bell-Sakyi L."/>
            <person name="Cui X.M."/>
            <person name="Yuan T.T."/>
            <person name="Jiang B.G."/>
            <person name="Yang W.F."/>
            <person name="Lam T.T."/>
            <person name="Chang Q.C."/>
            <person name="Ding S.J."/>
            <person name="Wang X.J."/>
            <person name="Zhu J.G."/>
            <person name="Ruan X.D."/>
            <person name="Zhao L."/>
            <person name="Wei J.T."/>
            <person name="Ye R.Z."/>
            <person name="Que T.C."/>
            <person name="Du C.H."/>
            <person name="Zhou Y.H."/>
            <person name="Cheng J.X."/>
            <person name="Dai P.F."/>
            <person name="Guo W.B."/>
            <person name="Han X.H."/>
            <person name="Huang E.J."/>
            <person name="Li L.F."/>
            <person name="Wei W."/>
            <person name="Gao Y.C."/>
            <person name="Liu J.Z."/>
            <person name="Shao H.Z."/>
            <person name="Wang X."/>
            <person name="Wang C.C."/>
            <person name="Yang T.C."/>
            <person name="Huo Q.B."/>
            <person name="Li W."/>
            <person name="Chen H.Y."/>
            <person name="Chen S.E."/>
            <person name="Zhou L.G."/>
            <person name="Ni X.B."/>
            <person name="Tian J.H."/>
            <person name="Sheng Y."/>
            <person name="Liu T."/>
            <person name="Pan Y.S."/>
            <person name="Xia L.Y."/>
            <person name="Li J."/>
            <person name="Zhao F."/>
            <person name="Cao W.C."/>
        </authorList>
    </citation>
    <scope>NUCLEOTIDE SEQUENCE</scope>
    <source>
        <strain evidence="2">Rmic-2018</strain>
    </source>
</reference>
<proteinExistence type="predicted"/>
<gene>
    <name evidence="2" type="ORF">HPB51_007296</name>
</gene>
<feature type="compositionally biased region" description="Acidic residues" evidence="1">
    <location>
        <begin position="136"/>
        <end position="145"/>
    </location>
</feature>
<evidence type="ECO:0000256" key="1">
    <source>
        <dbReference type="SAM" id="MobiDB-lite"/>
    </source>
</evidence>
<feature type="region of interest" description="Disordered" evidence="1">
    <location>
        <begin position="77"/>
        <end position="145"/>
    </location>
</feature>
<sequence>MAVQSCRHIVRLDPTDPRALYRCAVGLRQLGEYEEAARMQQHAFALKPHSKHIINEIVLLKDSNSLSREEALEIFFSLPDESDTSEDEVESSDDEFMSEPRDSSGDEDEPGPSTGKRKRHRQRTSINRKSASQDSMEPDVEADAAEEEIGKEWVCAGAVDVSIASGEATDDVFVVSFVVTDGALNPTGLEVEGTSLVCVVLWQLPRFTGAFGGAVFKEGGAAEAAPPMGACGVCLGTLGVVQGIAEN</sequence>
<evidence type="ECO:0000313" key="3">
    <source>
        <dbReference type="Proteomes" id="UP000821866"/>
    </source>
</evidence>
<name>A0A9J6EF59_RHIMP</name>
<keyword evidence="3" id="KW-1185">Reference proteome</keyword>
<feature type="compositionally biased region" description="Acidic residues" evidence="1">
    <location>
        <begin position="80"/>
        <end position="97"/>
    </location>
</feature>
<accession>A0A9J6EF59</accession>
<feature type="compositionally biased region" description="Polar residues" evidence="1">
    <location>
        <begin position="124"/>
        <end position="135"/>
    </location>
</feature>
<dbReference type="EMBL" id="JABSTU010000004">
    <property type="protein sequence ID" value="KAH8033107.1"/>
    <property type="molecule type" value="Genomic_DNA"/>
</dbReference>
<evidence type="ECO:0000313" key="2">
    <source>
        <dbReference type="EMBL" id="KAH8033107.1"/>
    </source>
</evidence>
<dbReference type="Gene3D" id="1.25.40.10">
    <property type="entry name" value="Tetratricopeptide repeat domain"/>
    <property type="match status" value="1"/>
</dbReference>
<organism evidence="2 3">
    <name type="scientific">Rhipicephalus microplus</name>
    <name type="common">Cattle tick</name>
    <name type="synonym">Boophilus microplus</name>
    <dbReference type="NCBI Taxonomy" id="6941"/>
    <lineage>
        <taxon>Eukaryota</taxon>
        <taxon>Metazoa</taxon>
        <taxon>Ecdysozoa</taxon>
        <taxon>Arthropoda</taxon>
        <taxon>Chelicerata</taxon>
        <taxon>Arachnida</taxon>
        <taxon>Acari</taxon>
        <taxon>Parasitiformes</taxon>
        <taxon>Ixodida</taxon>
        <taxon>Ixodoidea</taxon>
        <taxon>Ixodidae</taxon>
        <taxon>Rhipicephalinae</taxon>
        <taxon>Rhipicephalus</taxon>
        <taxon>Boophilus</taxon>
    </lineage>
</organism>
<reference evidence="2" key="2">
    <citation type="submission" date="2021-09" db="EMBL/GenBank/DDBJ databases">
        <authorList>
            <person name="Jia N."/>
            <person name="Wang J."/>
            <person name="Shi W."/>
            <person name="Du L."/>
            <person name="Sun Y."/>
            <person name="Zhan W."/>
            <person name="Jiang J."/>
            <person name="Wang Q."/>
            <person name="Zhang B."/>
            <person name="Ji P."/>
            <person name="Sakyi L.B."/>
            <person name="Cui X."/>
            <person name="Yuan T."/>
            <person name="Jiang B."/>
            <person name="Yang W."/>
            <person name="Lam T.T.-Y."/>
            <person name="Chang Q."/>
            <person name="Ding S."/>
            <person name="Wang X."/>
            <person name="Zhu J."/>
            <person name="Ruan X."/>
            <person name="Zhao L."/>
            <person name="Wei J."/>
            <person name="Que T."/>
            <person name="Du C."/>
            <person name="Cheng J."/>
            <person name="Dai P."/>
            <person name="Han X."/>
            <person name="Huang E."/>
            <person name="Gao Y."/>
            <person name="Liu J."/>
            <person name="Shao H."/>
            <person name="Ye R."/>
            <person name="Li L."/>
            <person name="Wei W."/>
            <person name="Wang X."/>
            <person name="Wang C."/>
            <person name="Huo Q."/>
            <person name="Li W."/>
            <person name="Guo W."/>
            <person name="Chen H."/>
            <person name="Chen S."/>
            <person name="Zhou L."/>
            <person name="Zhou L."/>
            <person name="Ni X."/>
            <person name="Tian J."/>
            <person name="Zhou Y."/>
            <person name="Sheng Y."/>
            <person name="Liu T."/>
            <person name="Pan Y."/>
            <person name="Xia L."/>
            <person name="Li J."/>
            <person name="Zhao F."/>
            <person name="Cao W."/>
        </authorList>
    </citation>
    <scope>NUCLEOTIDE SEQUENCE</scope>
    <source>
        <strain evidence="2">Rmic-2018</strain>
        <tissue evidence="2">Larvae</tissue>
    </source>
</reference>
<dbReference type="Proteomes" id="UP000821866">
    <property type="component" value="Chromosome 2"/>
</dbReference>
<dbReference type="SUPFAM" id="SSF48452">
    <property type="entry name" value="TPR-like"/>
    <property type="match status" value="1"/>
</dbReference>
<dbReference type="InterPro" id="IPR011990">
    <property type="entry name" value="TPR-like_helical_dom_sf"/>
</dbReference>
<comment type="caution">
    <text evidence="2">The sequence shown here is derived from an EMBL/GenBank/DDBJ whole genome shotgun (WGS) entry which is preliminary data.</text>
</comment>
<protein>
    <submittedName>
        <fullName evidence="2">Uncharacterized protein</fullName>
    </submittedName>
</protein>
<dbReference type="AlphaFoldDB" id="A0A9J6EF59"/>